<dbReference type="EMBL" id="KB468168">
    <property type="protein sequence ID" value="PCH45100.1"/>
    <property type="molecule type" value="Genomic_DNA"/>
</dbReference>
<organism evidence="1 2">
    <name type="scientific">Wolfiporia cocos (strain MD-104)</name>
    <name type="common">Brown rot fungus</name>
    <dbReference type="NCBI Taxonomy" id="742152"/>
    <lineage>
        <taxon>Eukaryota</taxon>
        <taxon>Fungi</taxon>
        <taxon>Dikarya</taxon>
        <taxon>Basidiomycota</taxon>
        <taxon>Agaricomycotina</taxon>
        <taxon>Agaricomycetes</taxon>
        <taxon>Polyporales</taxon>
        <taxon>Phaeolaceae</taxon>
        <taxon>Wolfiporia</taxon>
    </lineage>
</organism>
<name>A0A2H3JSG9_WOLCO</name>
<dbReference type="Proteomes" id="UP000218811">
    <property type="component" value="Unassembled WGS sequence"/>
</dbReference>
<gene>
    <name evidence="1" type="ORF">WOLCODRAFT_165603</name>
</gene>
<evidence type="ECO:0000313" key="2">
    <source>
        <dbReference type="Proteomes" id="UP000218811"/>
    </source>
</evidence>
<reference evidence="1 2" key="1">
    <citation type="journal article" date="2012" name="Science">
        <title>The Paleozoic origin of enzymatic lignin decomposition reconstructed from 31 fungal genomes.</title>
        <authorList>
            <person name="Floudas D."/>
            <person name="Binder M."/>
            <person name="Riley R."/>
            <person name="Barry K."/>
            <person name="Blanchette R.A."/>
            <person name="Henrissat B."/>
            <person name="Martinez A.T."/>
            <person name="Otillar R."/>
            <person name="Spatafora J.W."/>
            <person name="Yadav J.S."/>
            <person name="Aerts A."/>
            <person name="Benoit I."/>
            <person name="Boyd A."/>
            <person name="Carlson A."/>
            <person name="Copeland A."/>
            <person name="Coutinho P.M."/>
            <person name="de Vries R.P."/>
            <person name="Ferreira P."/>
            <person name="Findley K."/>
            <person name="Foster B."/>
            <person name="Gaskell J."/>
            <person name="Glotzer D."/>
            <person name="Gorecki P."/>
            <person name="Heitman J."/>
            <person name="Hesse C."/>
            <person name="Hori C."/>
            <person name="Igarashi K."/>
            <person name="Jurgens J.A."/>
            <person name="Kallen N."/>
            <person name="Kersten P."/>
            <person name="Kohler A."/>
            <person name="Kuees U."/>
            <person name="Kumar T.K.A."/>
            <person name="Kuo A."/>
            <person name="LaButti K."/>
            <person name="Larrondo L.F."/>
            <person name="Lindquist E."/>
            <person name="Ling A."/>
            <person name="Lombard V."/>
            <person name="Lucas S."/>
            <person name="Lundell T."/>
            <person name="Martin R."/>
            <person name="McLaughlin D.J."/>
            <person name="Morgenstern I."/>
            <person name="Morin E."/>
            <person name="Murat C."/>
            <person name="Nagy L.G."/>
            <person name="Nolan M."/>
            <person name="Ohm R.A."/>
            <person name="Patyshakuliyeva A."/>
            <person name="Rokas A."/>
            <person name="Ruiz-Duenas F.J."/>
            <person name="Sabat G."/>
            <person name="Salamov A."/>
            <person name="Samejima M."/>
            <person name="Schmutz J."/>
            <person name="Slot J.C."/>
            <person name="St John F."/>
            <person name="Stenlid J."/>
            <person name="Sun H."/>
            <person name="Sun S."/>
            <person name="Syed K."/>
            <person name="Tsang A."/>
            <person name="Wiebenga A."/>
            <person name="Young D."/>
            <person name="Pisabarro A."/>
            <person name="Eastwood D.C."/>
            <person name="Martin F."/>
            <person name="Cullen D."/>
            <person name="Grigoriev I.V."/>
            <person name="Hibbett D.S."/>
        </authorList>
    </citation>
    <scope>NUCLEOTIDE SEQUENCE [LARGE SCALE GENOMIC DNA]</scope>
    <source>
        <strain evidence="1 2">MD-104</strain>
    </source>
</reference>
<evidence type="ECO:0000313" key="1">
    <source>
        <dbReference type="EMBL" id="PCH45100.1"/>
    </source>
</evidence>
<keyword evidence="2" id="KW-1185">Reference proteome</keyword>
<dbReference type="STRING" id="742152.A0A2H3JSG9"/>
<dbReference type="AlphaFoldDB" id="A0A2H3JSG9"/>
<dbReference type="OrthoDB" id="416741at2759"/>
<accession>A0A2H3JSG9</accession>
<protein>
    <submittedName>
        <fullName evidence="1">Uncharacterized protein</fullName>
    </submittedName>
</protein>
<sequence>MRKSDRTNARLTPVVDVRPVHECFPHDDEVRPAHTQHHGRFHSVAQRHAAACLAMMLPRVPQLSHFVRSGQLIGHGRRAALPRKADQSQSPWVLMIVVAEDDLDFPACDLVVRFYPLQHMVGYLQSCGLCRP</sequence>
<proteinExistence type="predicted"/>